<comment type="similarity">
    <text evidence="1">Belongs to the LysR transcriptional regulatory family.</text>
</comment>
<evidence type="ECO:0000259" key="6">
    <source>
        <dbReference type="PROSITE" id="PS50931"/>
    </source>
</evidence>
<evidence type="ECO:0000313" key="8">
    <source>
        <dbReference type="Proteomes" id="UP000494269"/>
    </source>
</evidence>
<dbReference type="FunFam" id="1.10.10.10:FF:000001">
    <property type="entry name" value="LysR family transcriptional regulator"/>
    <property type="match status" value="1"/>
</dbReference>
<keyword evidence="8" id="KW-1185">Reference proteome</keyword>
<evidence type="ECO:0000256" key="4">
    <source>
        <dbReference type="ARBA" id="ARBA00023159"/>
    </source>
</evidence>
<reference evidence="7 8" key="1">
    <citation type="submission" date="2020-04" db="EMBL/GenBank/DDBJ databases">
        <authorList>
            <person name="De Canck E."/>
        </authorList>
    </citation>
    <scope>NUCLEOTIDE SEQUENCE [LARGE SCALE GENOMIC DNA]</scope>
    <source>
        <strain evidence="7 8">LMG 3441</strain>
    </source>
</reference>
<dbReference type="Gene3D" id="3.40.190.290">
    <property type="match status" value="1"/>
</dbReference>
<dbReference type="SUPFAM" id="SSF46785">
    <property type="entry name" value="Winged helix' DNA-binding domain"/>
    <property type="match status" value="1"/>
</dbReference>
<organism evidence="7 8">
    <name type="scientific">Achromobacter kerstersii</name>
    <dbReference type="NCBI Taxonomy" id="1353890"/>
    <lineage>
        <taxon>Bacteria</taxon>
        <taxon>Pseudomonadati</taxon>
        <taxon>Pseudomonadota</taxon>
        <taxon>Betaproteobacteria</taxon>
        <taxon>Burkholderiales</taxon>
        <taxon>Alcaligenaceae</taxon>
        <taxon>Achromobacter</taxon>
    </lineage>
</organism>
<dbReference type="PANTHER" id="PTHR30293">
    <property type="entry name" value="TRANSCRIPTIONAL REGULATORY PROTEIN NAC-RELATED"/>
    <property type="match status" value="1"/>
</dbReference>
<dbReference type="EMBL" id="CADIJQ010000008">
    <property type="protein sequence ID" value="CAB3727957.1"/>
    <property type="molecule type" value="Genomic_DNA"/>
</dbReference>
<evidence type="ECO:0000313" key="7">
    <source>
        <dbReference type="EMBL" id="CAB3727957.1"/>
    </source>
</evidence>
<dbReference type="GO" id="GO:2000142">
    <property type="term" value="P:regulation of DNA-templated transcription initiation"/>
    <property type="evidence" value="ECO:0007669"/>
    <property type="project" value="TreeGrafter"/>
</dbReference>
<dbReference type="PANTHER" id="PTHR30293:SF0">
    <property type="entry name" value="NITROGEN ASSIMILATION REGULATORY PROTEIN NAC"/>
    <property type="match status" value="1"/>
</dbReference>
<dbReference type="Proteomes" id="UP000494269">
    <property type="component" value="Unassembled WGS sequence"/>
</dbReference>
<evidence type="ECO:0000256" key="2">
    <source>
        <dbReference type="ARBA" id="ARBA00023015"/>
    </source>
</evidence>
<feature type="domain" description="HTH lysR-type" evidence="6">
    <location>
        <begin position="1"/>
        <end position="58"/>
    </location>
</feature>
<gene>
    <name evidence="7" type="ORF">LMG3441_04410</name>
</gene>
<dbReference type="InterPro" id="IPR005119">
    <property type="entry name" value="LysR_subst-bd"/>
</dbReference>
<dbReference type="AlphaFoldDB" id="A0A6S7AE68"/>
<keyword evidence="3" id="KW-0238">DNA-binding</keyword>
<dbReference type="GO" id="GO:0003677">
    <property type="term" value="F:DNA binding"/>
    <property type="evidence" value="ECO:0007669"/>
    <property type="project" value="UniProtKB-KW"/>
</dbReference>
<keyword evidence="4" id="KW-0010">Activator</keyword>
<dbReference type="GO" id="GO:0003700">
    <property type="term" value="F:DNA-binding transcription factor activity"/>
    <property type="evidence" value="ECO:0007669"/>
    <property type="project" value="InterPro"/>
</dbReference>
<dbReference type="Pfam" id="PF03466">
    <property type="entry name" value="LysR_substrate"/>
    <property type="match status" value="1"/>
</dbReference>
<protein>
    <recommendedName>
        <fullName evidence="6">HTH lysR-type domain-containing protein</fullName>
    </recommendedName>
</protein>
<dbReference type="InterPro" id="IPR000847">
    <property type="entry name" value="LysR_HTH_N"/>
</dbReference>
<keyword evidence="2" id="KW-0805">Transcription regulation</keyword>
<keyword evidence="5" id="KW-0804">Transcription</keyword>
<dbReference type="InterPro" id="IPR036388">
    <property type="entry name" value="WH-like_DNA-bd_sf"/>
</dbReference>
<dbReference type="SUPFAM" id="SSF53850">
    <property type="entry name" value="Periplasmic binding protein-like II"/>
    <property type="match status" value="1"/>
</dbReference>
<sequence length="328" mass="34537">MELRQLRYFVRVVEAGSIGRAAMSIGMVTSALSQQISRLEGELSTRLLQRSASGVVPTDAGLAFFRQAQLALRHADDAVQAAQQARLAGHVSVGLPSTTAAILGAPFLQAMNERYPDIRLHLVEALSGHLSDMLNGRLLDLAIVFHTESARRWSVMPLLDEPLFLCAHRDMPGLPSGVTSGATSGATSGGASGGASGGTTQLAAIAHLPLVLPSGRHGLRALVNNAFQQLGQTPRVVAEVDGLSLLMDVVQLGNAATIQPSSATARIAPGQLHMARIEDAHLFRPNLLASLSDDELSPAALAARLVLADVSRTLAREGKWAVVTLHES</sequence>
<accession>A0A6S7AE68</accession>
<dbReference type="Gene3D" id="1.10.10.10">
    <property type="entry name" value="Winged helix-like DNA-binding domain superfamily/Winged helix DNA-binding domain"/>
    <property type="match status" value="1"/>
</dbReference>
<evidence type="ECO:0000256" key="5">
    <source>
        <dbReference type="ARBA" id="ARBA00023163"/>
    </source>
</evidence>
<name>A0A6S7AE68_9BURK</name>
<dbReference type="Pfam" id="PF00126">
    <property type="entry name" value="HTH_1"/>
    <property type="match status" value="1"/>
</dbReference>
<evidence type="ECO:0000256" key="3">
    <source>
        <dbReference type="ARBA" id="ARBA00023125"/>
    </source>
</evidence>
<dbReference type="InterPro" id="IPR036390">
    <property type="entry name" value="WH_DNA-bd_sf"/>
</dbReference>
<evidence type="ECO:0000256" key="1">
    <source>
        <dbReference type="ARBA" id="ARBA00009437"/>
    </source>
</evidence>
<dbReference type="PROSITE" id="PS50931">
    <property type="entry name" value="HTH_LYSR"/>
    <property type="match status" value="1"/>
</dbReference>
<proteinExistence type="inferred from homology"/>
<dbReference type="RefSeq" id="WP_175170956.1">
    <property type="nucleotide sequence ID" value="NZ_CADIJQ010000008.1"/>
</dbReference>